<name>A0A495K7K1_WILMA</name>
<dbReference type="Proteomes" id="UP000274762">
    <property type="component" value="Unassembled WGS sequence"/>
</dbReference>
<organism evidence="2 3">
    <name type="scientific">Williamsia marianensis</name>
    <dbReference type="NCBI Taxonomy" id="85044"/>
    <lineage>
        <taxon>Bacteria</taxon>
        <taxon>Bacillati</taxon>
        <taxon>Actinomycetota</taxon>
        <taxon>Actinomycetes</taxon>
        <taxon>Mycobacteriales</taxon>
        <taxon>Nocardiaceae</taxon>
        <taxon>Williamsia</taxon>
    </lineage>
</organism>
<gene>
    <name evidence="2" type="ORF">DFJ75_3451</name>
</gene>
<protein>
    <submittedName>
        <fullName evidence="2">Putative oligomerization/nucleic acid binding protein</fullName>
    </submittedName>
</protein>
<dbReference type="EMBL" id="RBKV01000001">
    <property type="protein sequence ID" value="RKR96598.1"/>
    <property type="molecule type" value="Genomic_DNA"/>
</dbReference>
<sequence>MSYALPPKVKPKVGTRWANELRPFLSDGEEIWAFLRVTRLKPMTEGVAVTNRRLLGFWGLGHGGKHVLLEAAADEILRVEYPEKFGRRKLMVTTTTKEINFGDVRNDEFEFVQYYVSYLIEASGKGTQRGPQESPRPEVAAPIIAVPSRSDKNEREAFPVYGRALDSFWSRPIQTYSAIGELPWFVVNNAPVGLLAAFEDRLLVVGLVQGRYGSSVETSAAAFAYADIAKIEYPGGFVDGVLEVRTVSDLGSARPSISLRLPRSVYEEVAPKIEAVRAVVASLQPMPVPVAQSPLRPQGDTIGDQERKLIRDNSGPNEEPWMIIHGGDGAGVLAAFDDRLLVSTKVESKKGGVRTNTAFSFTNIKKIEYTEGQSNDVLEVVTWKRRDANDQSNRLELPVGLRKKVLPNVQELRRRVFPVDGPPVSMWKPPLPPRVVAEPPSGSGLVAELQKLADLHAQGLIDDDEFKEAKRAVIAGRAK</sequence>
<feature type="domain" description="SHOCT" evidence="1">
    <location>
        <begin position="447"/>
        <end position="471"/>
    </location>
</feature>
<dbReference type="InterPro" id="IPR018649">
    <property type="entry name" value="SHOCT"/>
</dbReference>
<dbReference type="AlphaFoldDB" id="A0A495K7K1"/>
<comment type="caution">
    <text evidence="2">The sequence shown here is derived from an EMBL/GenBank/DDBJ whole genome shotgun (WGS) entry which is preliminary data.</text>
</comment>
<reference evidence="2 3" key="1">
    <citation type="submission" date="2018-10" db="EMBL/GenBank/DDBJ databases">
        <title>Sequencing the genomes of 1000 actinobacteria strains.</title>
        <authorList>
            <person name="Klenk H.-P."/>
        </authorList>
    </citation>
    <scope>NUCLEOTIDE SEQUENCE [LARGE SCALE GENOMIC DNA]</scope>
    <source>
        <strain evidence="2 3">DSM 44343</strain>
    </source>
</reference>
<evidence type="ECO:0000313" key="3">
    <source>
        <dbReference type="Proteomes" id="UP000274762"/>
    </source>
</evidence>
<accession>A0A495K7K1</accession>
<evidence type="ECO:0000313" key="2">
    <source>
        <dbReference type="EMBL" id="RKR96598.1"/>
    </source>
</evidence>
<proteinExistence type="predicted"/>
<evidence type="ECO:0000259" key="1">
    <source>
        <dbReference type="Pfam" id="PF09851"/>
    </source>
</evidence>
<dbReference type="Pfam" id="PF09851">
    <property type="entry name" value="SHOCT"/>
    <property type="match status" value="1"/>
</dbReference>